<dbReference type="AlphaFoldDB" id="B9SIN5"/>
<evidence type="ECO:0000256" key="1">
    <source>
        <dbReference type="ARBA" id="ARBA00009431"/>
    </source>
</evidence>
<keyword evidence="3" id="KW-0121">Carboxypeptidase</keyword>
<feature type="signal peptide" evidence="2">
    <location>
        <begin position="1"/>
        <end position="30"/>
    </location>
</feature>
<dbReference type="InterPro" id="IPR001563">
    <property type="entry name" value="Peptidase_S10"/>
</dbReference>
<evidence type="ECO:0000313" key="3">
    <source>
        <dbReference type="EMBL" id="EEF36548.1"/>
    </source>
</evidence>
<organism evidence="3 4">
    <name type="scientific">Ricinus communis</name>
    <name type="common">Castor bean</name>
    <dbReference type="NCBI Taxonomy" id="3988"/>
    <lineage>
        <taxon>Eukaryota</taxon>
        <taxon>Viridiplantae</taxon>
        <taxon>Streptophyta</taxon>
        <taxon>Embryophyta</taxon>
        <taxon>Tracheophyta</taxon>
        <taxon>Spermatophyta</taxon>
        <taxon>Magnoliopsida</taxon>
        <taxon>eudicotyledons</taxon>
        <taxon>Gunneridae</taxon>
        <taxon>Pentapetalae</taxon>
        <taxon>rosids</taxon>
        <taxon>fabids</taxon>
        <taxon>Malpighiales</taxon>
        <taxon>Euphorbiaceae</taxon>
        <taxon>Acalyphoideae</taxon>
        <taxon>Acalypheae</taxon>
        <taxon>Ricinus</taxon>
    </lineage>
</organism>
<keyword evidence="2" id="KW-0732">Signal</keyword>
<dbReference type="PANTHER" id="PTHR11802:SF400">
    <property type="entry name" value="SERINE CARBOXYPEPTIDASE-LIKE PROTEIN"/>
    <property type="match status" value="1"/>
</dbReference>
<protein>
    <submittedName>
        <fullName evidence="3">Serine carboxypeptidase, putative</fullName>
        <ecNumber evidence="3">3.4.16.5</ecNumber>
    </submittedName>
</protein>
<dbReference type="PANTHER" id="PTHR11802">
    <property type="entry name" value="SERINE PROTEASE FAMILY S10 SERINE CARBOXYPEPTIDASE"/>
    <property type="match status" value="1"/>
</dbReference>
<evidence type="ECO:0000313" key="4">
    <source>
        <dbReference type="Proteomes" id="UP000008311"/>
    </source>
</evidence>
<dbReference type="EMBL" id="EQ973975">
    <property type="protein sequence ID" value="EEF36548.1"/>
    <property type="molecule type" value="Genomic_DNA"/>
</dbReference>
<dbReference type="Pfam" id="PF00450">
    <property type="entry name" value="Peptidase_S10"/>
    <property type="match status" value="2"/>
</dbReference>
<dbReference type="Gene3D" id="3.40.50.1820">
    <property type="entry name" value="alpha/beta hydrolase"/>
    <property type="match status" value="2"/>
</dbReference>
<feature type="chain" id="PRO_5002891830" evidence="2">
    <location>
        <begin position="31"/>
        <end position="370"/>
    </location>
</feature>
<dbReference type="InterPro" id="IPR029058">
    <property type="entry name" value="AB_hydrolase_fold"/>
</dbReference>
<dbReference type="InParanoid" id="B9SIN5"/>
<dbReference type="EC" id="3.4.16.5" evidence="3"/>
<reference evidence="4" key="1">
    <citation type="journal article" date="2010" name="Nat. Biotechnol.">
        <title>Draft genome sequence of the oilseed species Ricinus communis.</title>
        <authorList>
            <person name="Chan A.P."/>
            <person name="Crabtree J."/>
            <person name="Zhao Q."/>
            <person name="Lorenzi H."/>
            <person name="Orvis J."/>
            <person name="Puiu D."/>
            <person name="Melake-Berhan A."/>
            <person name="Jones K.M."/>
            <person name="Redman J."/>
            <person name="Chen G."/>
            <person name="Cahoon E.B."/>
            <person name="Gedil M."/>
            <person name="Stanke M."/>
            <person name="Haas B.J."/>
            <person name="Wortman J.R."/>
            <person name="Fraser-Liggett C.M."/>
            <person name="Ravel J."/>
            <person name="Rabinowicz P.D."/>
        </authorList>
    </citation>
    <scope>NUCLEOTIDE SEQUENCE [LARGE SCALE GENOMIC DNA]</scope>
    <source>
        <strain evidence="4">cv. Hale</strain>
    </source>
</reference>
<accession>B9SIN5</accession>
<keyword evidence="3" id="KW-0645">Protease</keyword>
<dbReference type="Proteomes" id="UP000008311">
    <property type="component" value="Unassembled WGS sequence"/>
</dbReference>
<keyword evidence="4" id="KW-1185">Reference proteome</keyword>
<dbReference type="GO" id="GO:0006508">
    <property type="term" value="P:proteolysis"/>
    <property type="evidence" value="ECO:0007669"/>
    <property type="project" value="InterPro"/>
</dbReference>
<dbReference type="eggNOG" id="KOG1282">
    <property type="taxonomic scope" value="Eukaryota"/>
</dbReference>
<dbReference type="SUPFAM" id="SSF53474">
    <property type="entry name" value="alpha/beta-Hydrolases"/>
    <property type="match status" value="1"/>
</dbReference>
<name>B9SIN5_RICCO</name>
<evidence type="ECO:0000256" key="2">
    <source>
        <dbReference type="SAM" id="SignalP"/>
    </source>
</evidence>
<dbReference type="PRINTS" id="PR00724">
    <property type="entry name" value="CRBOXYPTASEC"/>
</dbReference>
<proteinExistence type="inferred from homology"/>
<gene>
    <name evidence="3" type="ORF">RCOM_0824260</name>
</gene>
<dbReference type="GO" id="GO:0004185">
    <property type="term" value="F:serine-type carboxypeptidase activity"/>
    <property type="evidence" value="ECO:0007669"/>
    <property type="project" value="UniProtKB-EC"/>
</dbReference>
<keyword evidence="3" id="KW-0378">Hydrolase</keyword>
<dbReference type="MEROPS" id="S10.A47"/>
<sequence>MASTSARNSVLNCACFHLLLLLFFAENTESGRIVKTLPGYSGDLPFQLETGYITVNESELFYLFVESQGKPQQDPLLVYLIGGPGCSALNGFFFQTGPLVLNTANYSGGLPQLLNNPYSWTKSSSIIFVDAPVGTGYSYATIPEGYYTSDTESTAQIYMFLRKSAKNSCNGNYVDVDSSNAACLEDLEEIDACIDPINDENVLDPVCAKLSPKSDGEQFRRSLKENSRNSRTRFRKFHNYWCRGTIEEWYRCNISLQENAYTYNIQSAVDYYRNLSANYGTQVLLYSGDHDLVVPYISTLDWMETLNLTVDYAWRPWFVEGQVAGYTLRYENYGFRMTFATLKGSGHSPTQYKPLQCYNMFERWIHYYPL</sequence>
<comment type="similarity">
    <text evidence="1">Belongs to the peptidase S10 family.</text>
</comment>